<dbReference type="Gene3D" id="3.40.1190.10">
    <property type="entry name" value="Mur-like, catalytic domain"/>
    <property type="match status" value="1"/>
</dbReference>
<keyword evidence="3" id="KW-0547">Nucleotide-binding</keyword>
<dbReference type="GO" id="GO:0005524">
    <property type="term" value="F:ATP binding"/>
    <property type="evidence" value="ECO:0007669"/>
    <property type="project" value="UniProtKB-KW"/>
</dbReference>
<dbReference type="PANTHER" id="PTHR11136:SF0">
    <property type="entry name" value="DIHYDROFOLATE SYNTHETASE-RELATED"/>
    <property type="match status" value="1"/>
</dbReference>
<protein>
    <submittedName>
        <fullName evidence="6">FolC bifunctional family protein</fullName>
    </submittedName>
</protein>
<dbReference type="SUPFAM" id="SSF53623">
    <property type="entry name" value="MurD-like peptide ligases, catalytic domain"/>
    <property type="match status" value="1"/>
</dbReference>
<dbReference type="InterPro" id="IPR013221">
    <property type="entry name" value="Mur_ligase_cen"/>
</dbReference>
<dbReference type="InterPro" id="IPR018109">
    <property type="entry name" value="Folylpolyglutamate_synth_CS"/>
</dbReference>
<dbReference type="GO" id="GO:0005829">
    <property type="term" value="C:cytosol"/>
    <property type="evidence" value="ECO:0007669"/>
    <property type="project" value="TreeGrafter"/>
</dbReference>
<accession>A0A146KF36</accession>
<feature type="non-terminal residue" evidence="6">
    <location>
        <position position="1"/>
    </location>
</feature>
<comment type="similarity">
    <text evidence="1">Belongs to the folylpolyglutamate synthase family.</text>
</comment>
<organism evidence="6">
    <name type="scientific">Trepomonas sp. PC1</name>
    <dbReference type="NCBI Taxonomy" id="1076344"/>
    <lineage>
        <taxon>Eukaryota</taxon>
        <taxon>Metamonada</taxon>
        <taxon>Diplomonadida</taxon>
        <taxon>Hexamitidae</taxon>
        <taxon>Hexamitinae</taxon>
        <taxon>Trepomonas</taxon>
    </lineage>
</organism>
<sequence length="201" mass="22626">ATKTDANIDQNDLKSHHAFQSIEQKLSCTEQNLKPILEKFKPNLFHITGSKGKSSTSAYISQLLFNCGLFTSPHMISVRERIQLKRQGVQLPISEPDFPKFYPWNTDLRSPFQKLLQTSMNFFSYHNTPNIVMEVGIGGATDATSVLAKYLPQTLVITQIELEHQNVLGNSLYEIAVHKALLSSSLTKKVVIDSKNYENAE</sequence>
<evidence type="ECO:0000256" key="1">
    <source>
        <dbReference type="ARBA" id="ARBA00008276"/>
    </source>
</evidence>
<keyword evidence="2" id="KW-0436">Ligase</keyword>
<dbReference type="Pfam" id="PF08245">
    <property type="entry name" value="Mur_ligase_M"/>
    <property type="match status" value="1"/>
</dbReference>
<evidence type="ECO:0000256" key="4">
    <source>
        <dbReference type="ARBA" id="ARBA00022840"/>
    </source>
</evidence>
<dbReference type="EMBL" id="GDID01001509">
    <property type="protein sequence ID" value="JAP95097.1"/>
    <property type="molecule type" value="Transcribed_RNA"/>
</dbReference>
<proteinExistence type="inferred from homology"/>
<dbReference type="AlphaFoldDB" id="A0A146KF36"/>
<feature type="non-terminal residue" evidence="6">
    <location>
        <position position="201"/>
    </location>
</feature>
<evidence type="ECO:0000313" key="6">
    <source>
        <dbReference type="EMBL" id="JAP95097.1"/>
    </source>
</evidence>
<dbReference type="GO" id="GO:0005739">
    <property type="term" value="C:mitochondrion"/>
    <property type="evidence" value="ECO:0007669"/>
    <property type="project" value="TreeGrafter"/>
</dbReference>
<evidence type="ECO:0000256" key="3">
    <source>
        <dbReference type="ARBA" id="ARBA00022741"/>
    </source>
</evidence>
<gene>
    <name evidence="6" type="ORF">TPC1_12018</name>
</gene>
<dbReference type="GO" id="GO:0004326">
    <property type="term" value="F:tetrahydrofolylpolyglutamate synthase activity"/>
    <property type="evidence" value="ECO:0007669"/>
    <property type="project" value="InterPro"/>
</dbReference>
<dbReference type="PROSITE" id="PS01012">
    <property type="entry name" value="FOLYLPOLYGLU_SYNT_2"/>
    <property type="match status" value="1"/>
</dbReference>
<dbReference type="InterPro" id="IPR036565">
    <property type="entry name" value="Mur-like_cat_sf"/>
</dbReference>
<evidence type="ECO:0000259" key="5">
    <source>
        <dbReference type="Pfam" id="PF08245"/>
    </source>
</evidence>
<dbReference type="PANTHER" id="PTHR11136">
    <property type="entry name" value="FOLYLPOLYGLUTAMATE SYNTHASE-RELATED"/>
    <property type="match status" value="1"/>
</dbReference>
<feature type="domain" description="Mur ligase central" evidence="5">
    <location>
        <begin position="47"/>
        <end position="191"/>
    </location>
</feature>
<evidence type="ECO:0000256" key="2">
    <source>
        <dbReference type="ARBA" id="ARBA00022598"/>
    </source>
</evidence>
<reference evidence="6" key="1">
    <citation type="submission" date="2015-07" db="EMBL/GenBank/DDBJ databases">
        <title>Adaptation to a free-living lifestyle via gene acquisitions in the diplomonad Trepomonas sp. PC1.</title>
        <authorList>
            <person name="Xu F."/>
            <person name="Jerlstrom-Hultqvist J."/>
            <person name="Kolisko M."/>
            <person name="Simpson A.G.B."/>
            <person name="Roger A.J."/>
            <person name="Svard S.G."/>
            <person name="Andersson J.O."/>
        </authorList>
    </citation>
    <scope>NUCLEOTIDE SEQUENCE</scope>
    <source>
        <strain evidence="6">PC1</strain>
    </source>
</reference>
<name>A0A146KF36_9EUKA</name>
<keyword evidence="4" id="KW-0067">ATP-binding</keyword>
<dbReference type="GO" id="GO:0008841">
    <property type="term" value="F:dihydrofolate synthase activity"/>
    <property type="evidence" value="ECO:0007669"/>
    <property type="project" value="TreeGrafter"/>
</dbReference>
<dbReference type="InterPro" id="IPR001645">
    <property type="entry name" value="Folylpolyglutamate_synth"/>
</dbReference>